<organism evidence="2 3">
    <name type="scientific">Streptomyces tuirus</name>
    <dbReference type="NCBI Taxonomy" id="68278"/>
    <lineage>
        <taxon>Bacteria</taxon>
        <taxon>Bacillati</taxon>
        <taxon>Actinomycetota</taxon>
        <taxon>Actinomycetes</taxon>
        <taxon>Kitasatosporales</taxon>
        <taxon>Streptomycetaceae</taxon>
        <taxon>Streptomyces</taxon>
    </lineage>
</organism>
<sequence length="123" mass="12363">MQWGVAVSGWVALAATALPEGSPLRALTTASFLLAGPGLAVTLLCMGEAFTGKPRPTVVLAAVTLTGAASLALSALAAEALFLTGTFTSTRALLVLAVLCSAMALGSAARHGKRVPLSRDEVE</sequence>
<dbReference type="AlphaFoldDB" id="A0A7G1NRW2"/>
<keyword evidence="1" id="KW-0812">Transmembrane</keyword>
<feature type="transmembrane region" description="Helical" evidence="1">
    <location>
        <begin position="90"/>
        <end position="109"/>
    </location>
</feature>
<accession>A0A7G1NRW2</accession>
<evidence type="ECO:0000256" key="1">
    <source>
        <dbReference type="SAM" id="Phobius"/>
    </source>
</evidence>
<feature type="transmembrane region" description="Helical" evidence="1">
    <location>
        <begin position="29"/>
        <end position="46"/>
    </location>
</feature>
<evidence type="ECO:0000313" key="2">
    <source>
        <dbReference type="EMBL" id="BCL24334.1"/>
    </source>
</evidence>
<dbReference type="KEGG" id="stui:GCM10017668_61770"/>
<reference evidence="2 3" key="1">
    <citation type="journal article" date="2014" name="Int. J. Syst. Evol. Microbiol.">
        <title>Complete genome sequence of Corynebacterium casei LMG S-19264T (=DSM 44701T), isolated from a smear-ripened cheese.</title>
        <authorList>
            <consortium name="US DOE Joint Genome Institute (JGI-PGF)"/>
            <person name="Walter F."/>
            <person name="Albersmeier A."/>
            <person name="Kalinowski J."/>
            <person name="Ruckert C."/>
        </authorList>
    </citation>
    <scope>NUCLEOTIDE SEQUENCE [LARGE SCALE GENOMIC DNA]</scope>
    <source>
        <strain evidence="2 3">JCM 4255</strain>
    </source>
</reference>
<gene>
    <name evidence="2" type="ORF">GCM10017668_61770</name>
</gene>
<keyword evidence="1" id="KW-0472">Membrane</keyword>
<dbReference type="Proteomes" id="UP000516373">
    <property type="component" value="Chromosome"/>
</dbReference>
<name>A0A7G1NRW2_9ACTN</name>
<protein>
    <submittedName>
        <fullName evidence="2">Uncharacterized protein</fullName>
    </submittedName>
</protein>
<keyword evidence="1" id="KW-1133">Transmembrane helix</keyword>
<feature type="transmembrane region" description="Helical" evidence="1">
    <location>
        <begin position="58"/>
        <end position="78"/>
    </location>
</feature>
<evidence type="ECO:0000313" key="3">
    <source>
        <dbReference type="Proteomes" id="UP000516373"/>
    </source>
</evidence>
<dbReference type="EMBL" id="AP023439">
    <property type="protein sequence ID" value="BCL24334.1"/>
    <property type="molecule type" value="Genomic_DNA"/>
</dbReference>
<proteinExistence type="predicted"/>